<evidence type="ECO:0000313" key="1">
    <source>
        <dbReference type="EMBL" id="BDG68139.1"/>
    </source>
</evidence>
<dbReference type="EMBL" id="AP025635">
    <property type="protein sequence ID" value="BDG68139.1"/>
    <property type="molecule type" value="Genomic_DNA"/>
</dbReference>
<organism evidence="1 2">
    <name type="scientific">Enterococcus innesii</name>
    <dbReference type="NCBI Taxonomy" id="2839759"/>
    <lineage>
        <taxon>Bacteria</taxon>
        <taxon>Bacillati</taxon>
        <taxon>Bacillota</taxon>
        <taxon>Bacilli</taxon>
        <taxon>Lactobacillales</taxon>
        <taxon>Enterococcaceae</taxon>
        <taxon>Enterococcus</taxon>
    </lineage>
</organism>
<reference evidence="1 2" key="1">
    <citation type="submission" date="2022-03" db="EMBL/GenBank/DDBJ databases">
        <title>Complete genome sequence of Enterococcus innesii DB-1.</title>
        <authorList>
            <person name="Fukuda D."/>
            <person name="Nolasco-Hipolito C."/>
        </authorList>
    </citation>
    <scope>NUCLEOTIDE SEQUENCE [LARGE SCALE GENOMIC DNA]</scope>
    <source>
        <strain evidence="1 2">DB-1</strain>
    </source>
</reference>
<dbReference type="SUPFAM" id="SSF46785">
    <property type="entry name" value="Winged helix' DNA-binding domain"/>
    <property type="match status" value="1"/>
</dbReference>
<dbReference type="Proteomes" id="UP000831692">
    <property type="component" value="Chromosome"/>
</dbReference>
<gene>
    <name evidence="1" type="ORF">ENLAB_17030</name>
</gene>
<keyword evidence="2" id="KW-1185">Reference proteome</keyword>
<sequence>MLGDSPGTAKIIFDATRRQSATHLPLADGKEFSETFKYSLTRVYTKDKNKVVTTLVITDRHPRQMLTIKELAEFFGINRQVMRKHVDNLETTYLAKNSHGYKFYIPFHTIFDTLVNYNQIHN</sequence>
<name>A0ABN6NR62_9ENTE</name>
<dbReference type="InterPro" id="IPR036390">
    <property type="entry name" value="WH_DNA-bd_sf"/>
</dbReference>
<proteinExistence type="predicted"/>
<evidence type="ECO:0008006" key="3">
    <source>
        <dbReference type="Google" id="ProtNLM"/>
    </source>
</evidence>
<evidence type="ECO:0000313" key="2">
    <source>
        <dbReference type="Proteomes" id="UP000831692"/>
    </source>
</evidence>
<accession>A0ABN6NR62</accession>
<protein>
    <recommendedName>
        <fullName evidence="3">HTH domain-containing protein</fullName>
    </recommendedName>
</protein>